<dbReference type="InterPro" id="IPR041367">
    <property type="entry name" value="Znf-CCCH_4"/>
</dbReference>
<feature type="domain" description="C3H1-type" evidence="6">
    <location>
        <begin position="63"/>
        <end position="91"/>
    </location>
</feature>
<feature type="region of interest" description="Disordered" evidence="5">
    <location>
        <begin position="197"/>
        <end position="229"/>
    </location>
</feature>
<dbReference type="Pfam" id="PF00642">
    <property type="entry name" value="zf-CCCH"/>
    <property type="match status" value="1"/>
</dbReference>
<dbReference type="PANTHER" id="PTHR14493">
    <property type="entry name" value="UNKEMPT FAMILY MEMBER"/>
    <property type="match status" value="1"/>
</dbReference>
<name>A0A0G4I9L3_9ALVE</name>
<dbReference type="EMBL" id="CDMZ01005719">
    <property type="protein sequence ID" value="CEM53704.1"/>
    <property type="molecule type" value="Genomic_DNA"/>
</dbReference>
<protein>
    <recommendedName>
        <fullName evidence="6">C3H1-type domain-containing protein</fullName>
    </recommendedName>
</protein>
<sequence>MFAPIRLMEREAGLSKQKPRKDELYCFLRKTKLCWHFPNGKCVLGSRCKFAHSVNDLKENPDLRNTRMCNSVKKGQQCWRGDACTYAHSQEELRRANKYREVFQTDTGHTSYKYKPVPSGSTKTNTKKIPEEGPEWSSPDLPNHPTSNNLRSPYSHSFSTAATADTDTPTSLHQIMASETHSERQSEDLSVIFSQTAVSDPPTSPCSSPHTHPHPDRHEGETKDDHVSDVTVPPRPAIEADMKETHLNAEVDIHHQNTALQKKAETEKEIPCDLPPKRNLPPGWELLVGPPLIMPACWSVLSSPEETDEILLSLFASERREKRREECQGTERGRAEVSCEGRGREEFQACFHHW</sequence>
<dbReference type="AlphaFoldDB" id="A0A0G4I9L3"/>
<dbReference type="Pfam" id="PF18044">
    <property type="entry name" value="zf-CCCH_4"/>
    <property type="match status" value="1"/>
</dbReference>
<feature type="compositionally biased region" description="Polar residues" evidence="5">
    <location>
        <begin position="144"/>
        <end position="159"/>
    </location>
</feature>
<keyword evidence="2 4" id="KW-0863">Zinc-finger</keyword>
<feature type="compositionally biased region" description="Basic and acidic residues" evidence="5">
    <location>
        <begin position="213"/>
        <end position="228"/>
    </location>
</feature>
<evidence type="ECO:0000256" key="4">
    <source>
        <dbReference type="PROSITE-ProRule" id="PRU00723"/>
    </source>
</evidence>
<evidence type="ECO:0000256" key="1">
    <source>
        <dbReference type="ARBA" id="ARBA00022723"/>
    </source>
</evidence>
<evidence type="ECO:0000256" key="3">
    <source>
        <dbReference type="ARBA" id="ARBA00022833"/>
    </source>
</evidence>
<dbReference type="InterPro" id="IPR045234">
    <property type="entry name" value="Unkempt-like"/>
</dbReference>
<dbReference type="InterPro" id="IPR036855">
    <property type="entry name" value="Znf_CCCH_sf"/>
</dbReference>
<dbReference type="PROSITE" id="PS50103">
    <property type="entry name" value="ZF_C3H1"/>
    <property type="match status" value="2"/>
</dbReference>
<feature type="domain" description="C3H1-type" evidence="6">
    <location>
        <begin position="28"/>
        <end position="55"/>
    </location>
</feature>
<dbReference type="VEuPathDB" id="CryptoDB:Cvel_12190"/>
<dbReference type="Gene3D" id="4.10.1000.10">
    <property type="entry name" value="Zinc finger, CCCH-type"/>
    <property type="match status" value="2"/>
</dbReference>
<organism evidence="7">
    <name type="scientific">Chromera velia CCMP2878</name>
    <dbReference type="NCBI Taxonomy" id="1169474"/>
    <lineage>
        <taxon>Eukaryota</taxon>
        <taxon>Sar</taxon>
        <taxon>Alveolata</taxon>
        <taxon>Colpodellida</taxon>
        <taxon>Chromeraceae</taxon>
        <taxon>Chromera</taxon>
    </lineage>
</organism>
<accession>A0A0G4I9L3</accession>
<feature type="zinc finger region" description="C3H1-type" evidence="4">
    <location>
        <begin position="63"/>
        <end position="91"/>
    </location>
</feature>
<dbReference type="SMART" id="SM00356">
    <property type="entry name" value="ZnF_C3H1"/>
    <property type="match status" value="2"/>
</dbReference>
<evidence type="ECO:0000259" key="6">
    <source>
        <dbReference type="PROSITE" id="PS50103"/>
    </source>
</evidence>
<reference evidence="7" key="1">
    <citation type="submission" date="2014-11" db="EMBL/GenBank/DDBJ databases">
        <authorList>
            <person name="Otto D Thomas"/>
            <person name="Naeem Raeece"/>
        </authorList>
    </citation>
    <scope>NUCLEOTIDE SEQUENCE</scope>
</reference>
<evidence type="ECO:0000313" key="7">
    <source>
        <dbReference type="EMBL" id="CEM53704.1"/>
    </source>
</evidence>
<keyword evidence="1 4" id="KW-0479">Metal-binding</keyword>
<proteinExistence type="predicted"/>
<feature type="region of interest" description="Disordered" evidence="5">
    <location>
        <begin position="110"/>
        <end position="168"/>
    </location>
</feature>
<evidence type="ECO:0000256" key="5">
    <source>
        <dbReference type="SAM" id="MobiDB-lite"/>
    </source>
</evidence>
<keyword evidence="3 4" id="KW-0862">Zinc</keyword>
<evidence type="ECO:0000256" key="2">
    <source>
        <dbReference type="ARBA" id="ARBA00022771"/>
    </source>
</evidence>
<dbReference type="SUPFAM" id="SSF90229">
    <property type="entry name" value="CCCH zinc finger"/>
    <property type="match status" value="2"/>
</dbReference>
<gene>
    <name evidence="7" type="ORF">Cvel_12190.t1.CR1</name>
</gene>
<dbReference type="InterPro" id="IPR000571">
    <property type="entry name" value="Znf_CCCH"/>
</dbReference>
<feature type="zinc finger region" description="C3H1-type" evidence="4">
    <location>
        <begin position="28"/>
        <end position="55"/>
    </location>
</feature>
<dbReference type="GO" id="GO:0008270">
    <property type="term" value="F:zinc ion binding"/>
    <property type="evidence" value="ECO:0007669"/>
    <property type="project" value="UniProtKB-KW"/>
</dbReference>